<dbReference type="AlphaFoldDB" id="A0A645GA02"/>
<dbReference type="EMBL" id="VSSQ01072329">
    <property type="protein sequence ID" value="MPN23737.1"/>
    <property type="molecule type" value="Genomic_DNA"/>
</dbReference>
<proteinExistence type="predicted"/>
<accession>A0A645GA02</accession>
<evidence type="ECO:0000313" key="1">
    <source>
        <dbReference type="EMBL" id="MPN23737.1"/>
    </source>
</evidence>
<comment type="caution">
    <text evidence="1">The sequence shown here is derived from an EMBL/GenBank/DDBJ whole genome shotgun (WGS) entry which is preliminary data.</text>
</comment>
<reference evidence="1" key="1">
    <citation type="submission" date="2019-08" db="EMBL/GenBank/DDBJ databases">
        <authorList>
            <person name="Kucharzyk K."/>
            <person name="Murdoch R.W."/>
            <person name="Higgins S."/>
            <person name="Loffler F."/>
        </authorList>
    </citation>
    <scope>NUCLEOTIDE SEQUENCE</scope>
</reference>
<gene>
    <name evidence="1" type="ORF">SDC9_171130</name>
</gene>
<name>A0A645GA02_9ZZZZ</name>
<sequence length="114" mass="12782">MHRRAEFSHDVGVVTDHLIPVPLGSKLPVEYASIECTKGAECITTEQGFSFLHVGHHRFRPVHHGCQIKPQGAAAQAQLLHILYQEYIVATNTIKALQHFKCTLVAYNPDVREL</sequence>
<protein>
    <submittedName>
        <fullName evidence="1">Uncharacterized protein</fullName>
    </submittedName>
</protein>
<organism evidence="1">
    <name type="scientific">bioreactor metagenome</name>
    <dbReference type="NCBI Taxonomy" id="1076179"/>
    <lineage>
        <taxon>unclassified sequences</taxon>
        <taxon>metagenomes</taxon>
        <taxon>ecological metagenomes</taxon>
    </lineage>
</organism>